<sequence length="113" mass="12338">MVRKPPEVKTLSRRTKGKQVARDKEATDGNQATNLVYDSLTGLPLDLVIVKPTRSYSLDLVAGLTTTLLQKLAGIPGIGGWGVVPESSLSLSKPTSKEFQYTTLFRNHGLERN</sequence>
<reference evidence="2 3" key="1">
    <citation type="submission" date="2016-07" db="EMBL/GenBank/DDBJ databases">
        <title>Comparative genomics of the entomopathogenic fungus Beauveria bassiana.</title>
        <authorList>
            <person name="Valero Jimenez C.A."/>
            <person name="Zwaan B.J."/>
            <person name="Van Kan J.A."/>
            <person name="Takken W."/>
            <person name="Debets A.J."/>
            <person name="Schoustra S.E."/>
            <person name="Koenraadt C.J."/>
        </authorList>
    </citation>
    <scope>NUCLEOTIDE SEQUENCE [LARGE SCALE GENOMIC DNA]</scope>
    <source>
        <strain evidence="2 3">ARSEF 8028</strain>
    </source>
</reference>
<protein>
    <submittedName>
        <fullName evidence="2">Uncharacterized protein</fullName>
    </submittedName>
</protein>
<accession>A0A2S7YKK3</accession>
<dbReference type="AlphaFoldDB" id="A0A2S7YKK3"/>
<evidence type="ECO:0000256" key="1">
    <source>
        <dbReference type="SAM" id="MobiDB-lite"/>
    </source>
</evidence>
<evidence type="ECO:0000313" key="2">
    <source>
        <dbReference type="EMBL" id="PQK16720.1"/>
    </source>
</evidence>
<dbReference type="EMBL" id="JRHA01000006">
    <property type="protein sequence ID" value="PQK16720.1"/>
    <property type="molecule type" value="Genomic_DNA"/>
</dbReference>
<comment type="caution">
    <text evidence="2">The sequence shown here is derived from an EMBL/GenBank/DDBJ whole genome shotgun (WGS) entry which is preliminary data.</text>
</comment>
<organism evidence="2 3">
    <name type="scientific">Beauveria bassiana</name>
    <name type="common">White muscardine disease fungus</name>
    <name type="synonym">Tritirachium shiotae</name>
    <dbReference type="NCBI Taxonomy" id="176275"/>
    <lineage>
        <taxon>Eukaryota</taxon>
        <taxon>Fungi</taxon>
        <taxon>Dikarya</taxon>
        <taxon>Ascomycota</taxon>
        <taxon>Pezizomycotina</taxon>
        <taxon>Sordariomycetes</taxon>
        <taxon>Hypocreomycetidae</taxon>
        <taxon>Hypocreales</taxon>
        <taxon>Cordycipitaceae</taxon>
        <taxon>Beauveria</taxon>
    </lineage>
</organism>
<gene>
    <name evidence="2" type="ORF">BB8028_0006g10390</name>
</gene>
<name>A0A2S7YKK3_BEABA</name>
<dbReference type="Proteomes" id="UP000237441">
    <property type="component" value="Unassembled WGS sequence"/>
</dbReference>
<evidence type="ECO:0000313" key="3">
    <source>
        <dbReference type="Proteomes" id="UP000237441"/>
    </source>
</evidence>
<proteinExistence type="predicted"/>
<feature type="region of interest" description="Disordered" evidence="1">
    <location>
        <begin position="1"/>
        <end position="27"/>
    </location>
</feature>